<dbReference type="Proteomes" id="UP000033662">
    <property type="component" value="Unassembled WGS sequence"/>
</dbReference>
<dbReference type="PATRIC" id="fig|132476.4.peg.5516"/>
<evidence type="ECO:0000313" key="2">
    <source>
        <dbReference type="Proteomes" id="UP000033662"/>
    </source>
</evidence>
<organism evidence="1 2">
    <name type="scientific">Pseudomonas kilonensis</name>
    <dbReference type="NCBI Taxonomy" id="132476"/>
    <lineage>
        <taxon>Bacteria</taxon>
        <taxon>Pseudomonadati</taxon>
        <taxon>Pseudomonadota</taxon>
        <taxon>Gammaproteobacteria</taxon>
        <taxon>Pseudomonadales</taxon>
        <taxon>Pseudomonadaceae</taxon>
        <taxon>Pseudomonas</taxon>
    </lineage>
</organism>
<reference evidence="1 2" key="1">
    <citation type="submission" date="2015-03" db="EMBL/GenBank/DDBJ databases">
        <title>Pseudomonas fluorescens 1855-344 Genome sequencing and assembly.</title>
        <authorList>
            <person name="Eng W.W.H."/>
            <person name="Gan H.M."/>
            <person name="Savka M.A."/>
        </authorList>
    </citation>
    <scope>NUCLEOTIDE SEQUENCE [LARGE SCALE GENOMIC DNA]</scope>
    <source>
        <strain evidence="1 2">1855-344</strain>
    </source>
</reference>
<dbReference type="AlphaFoldDB" id="A0A0F4XT75"/>
<proteinExistence type="predicted"/>
<evidence type="ECO:0000313" key="1">
    <source>
        <dbReference type="EMBL" id="KKA08593.1"/>
    </source>
</evidence>
<accession>A0A0F4XT75</accession>
<name>A0A0F4XT75_9PSED</name>
<comment type="caution">
    <text evidence="1">The sequence shown here is derived from an EMBL/GenBank/DDBJ whole genome shotgun (WGS) entry which is preliminary data.</text>
</comment>
<sequence>MTGFQGVIDDARECARLFRLGRDVEAGLAMVALVEAAQPLVELMQSDVQSSWNGLLGLMFNDQQAQNWLSLADYLEYEWVELLTAGQAV</sequence>
<dbReference type="EMBL" id="JZXC01000005">
    <property type="protein sequence ID" value="KKA08593.1"/>
    <property type="molecule type" value="Genomic_DNA"/>
</dbReference>
<protein>
    <submittedName>
        <fullName evidence="1">Uncharacterized protein</fullName>
    </submittedName>
</protein>
<gene>
    <name evidence="1" type="ORF">VP02_07840</name>
</gene>
<dbReference type="OrthoDB" id="5592031at2"/>